<dbReference type="RefSeq" id="WP_409545847.1">
    <property type="nucleotide sequence ID" value="NZ_JBKBDD010000022.1"/>
</dbReference>
<accession>A0ABW9LMT9</accession>
<dbReference type="Pfam" id="PF13404">
    <property type="entry name" value="HTH_AsnC-type"/>
    <property type="match status" value="1"/>
</dbReference>
<organism evidence="2 3">
    <name type="scientific">Mycolicibacterium nivoides</name>
    <dbReference type="NCBI Taxonomy" id="2487344"/>
    <lineage>
        <taxon>Bacteria</taxon>
        <taxon>Bacillati</taxon>
        <taxon>Actinomycetota</taxon>
        <taxon>Actinomycetes</taxon>
        <taxon>Mycobacteriales</taxon>
        <taxon>Mycobacteriaceae</taxon>
        <taxon>Mycolicibacterium</taxon>
    </lineage>
</organism>
<dbReference type="SUPFAM" id="SSF46785">
    <property type="entry name" value="Winged helix' DNA-binding domain"/>
    <property type="match status" value="1"/>
</dbReference>
<comment type="caution">
    <text evidence="2">The sequence shown here is derived from an EMBL/GenBank/DDBJ whole genome shotgun (WGS) entry which is preliminary data.</text>
</comment>
<dbReference type="Gene3D" id="1.10.10.10">
    <property type="entry name" value="Winged helix-like DNA-binding domain superfamily/Winged helix DNA-binding domain"/>
    <property type="match status" value="1"/>
</dbReference>
<dbReference type="InterPro" id="IPR036388">
    <property type="entry name" value="WH-like_DNA-bd_sf"/>
</dbReference>
<dbReference type="EMBL" id="JBKBDD010000022">
    <property type="protein sequence ID" value="MFN6548337.1"/>
    <property type="molecule type" value="Genomic_DNA"/>
</dbReference>
<name>A0ABW9LMT9_9MYCO</name>
<dbReference type="InterPro" id="IPR036390">
    <property type="entry name" value="WH_DNA-bd_sf"/>
</dbReference>
<gene>
    <name evidence="2" type="ORF">ACK4CT_34755</name>
</gene>
<feature type="domain" description="HTH asnC-type" evidence="1">
    <location>
        <begin position="11"/>
        <end position="50"/>
    </location>
</feature>
<evidence type="ECO:0000313" key="3">
    <source>
        <dbReference type="Proteomes" id="UP001635816"/>
    </source>
</evidence>
<sequence length="59" mass="6324">MSCTQRYAPTAVDRPILEALAEDGCTPQSILAARTGWSVAQVSRRIAALEACGDSCKFH</sequence>
<proteinExistence type="predicted"/>
<evidence type="ECO:0000259" key="1">
    <source>
        <dbReference type="Pfam" id="PF13404"/>
    </source>
</evidence>
<keyword evidence="3" id="KW-1185">Reference proteome</keyword>
<dbReference type="Proteomes" id="UP001635816">
    <property type="component" value="Unassembled WGS sequence"/>
</dbReference>
<dbReference type="InterPro" id="IPR000485">
    <property type="entry name" value="AsnC-type_HTH_dom"/>
</dbReference>
<protein>
    <submittedName>
        <fullName evidence="2">AsnC family transcriptional regulator</fullName>
    </submittedName>
</protein>
<reference evidence="2 3" key="1">
    <citation type="submission" date="2024-12" db="EMBL/GenBank/DDBJ databases">
        <title>The coexistence of Mycolicibacterium septicum and Mycolicibacterium nivoides in clinical samples.</title>
        <authorList>
            <person name="Wang C."/>
            <person name="Feng Y."/>
            <person name="Zong Z."/>
        </authorList>
    </citation>
    <scope>NUCLEOTIDE SEQUENCE [LARGE SCALE GENOMIC DNA]</scope>
    <source>
        <strain evidence="2 3">120309</strain>
    </source>
</reference>
<evidence type="ECO:0000313" key="2">
    <source>
        <dbReference type="EMBL" id="MFN6548337.1"/>
    </source>
</evidence>